<dbReference type="EMBL" id="AZFH01000198">
    <property type="protein sequence ID" value="KRL76609.1"/>
    <property type="molecule type" value="Genomic_DNA"/>
</dbReference>
<dbReference type="Proteomes" id="UP000051048">
    <property type="component" value="Unassembled WGS sequence"/>
</dbReference>
<dbReference type="AlphaFoldDB" id="A0A0R1T5L5"/>
<proteinExistence type="predicted"/>
<organism evidence="1 2">
    <name type="scientific">Ligilactobacillus equi DSM 15833 = JCM 10991</name>
    <dbReference type="NCBI Taxonomy" id="1423740"/>
    <lineage>
        <taxon>Bacteria</taxon>
        <taxon>Bacillati</taxon>
        <taxon>Bacillota</taxon>
        <taxon>Bacilli</taxon>
        <taxon>Lactobacillales</taxon>
        <taxon>Lactobacillaceae</taxon>
        <taxon>Ligilactobacillus</taxon>
    </lineage>
</organism>
<dbReference type="OrthoDB" id="2327795at2"/>
<protein>
    <submittedName>
        <fullName evidence="1">Uncharacterized protein</fullName>
    </submittedName>
</protein>
<gene>
    <name evidence="1" type="ORF">FC36_GL001847</name>
</gene>
<comment type="caution">
    <text evidence="1">The sequence shown here is derived from an EMBL/GenBank/DDBJ whole genome shotgun (WGS) entry which is preliminary data.</text>
</comment>
<sequence>MLKKTKSIQLQGNSIVNGQTVATFSASLSTDGGSGSVNTYYPDQALYETNRKEVRKDKNDFADYVYAEEDKLFAEEETEA</sequence>
<evidence type="ECO:0000313" key="2">
    <source>
        <dbReference type="Proteomes" id="UP000051048"/>
    </source>
</evidence>
<dbReference type="RefSeq" id="WP_025020724.1">
    <property type="nucleotide sequence ID" value="NZ_AZFH01000198.1"/>
</dbReference>
<evidence type="ECO:0000313" key="1">
    <source>
        <dbReference type="EMBL" id="KRL76609.1"/>
    </source>
</evidence>
<name>A0A0R1T5L5_9LACO</name>
<dbReference type="PATRIC" id="fig|1423740.3.peg.1995"/>
<dbReference type="STRING" id="1423740.FC36_GL001847"/>
<reference evidence="1 2" key="1">
    <citation type="journal article" date="2015" name="Genome Announc.">
        <title>Expanding the biotechnology potential of lactobacilli through comparative genomics of 213 strains and associated genera.</title>
        <authorList>
            <person name="Sun Z."/>
            <person name="Harris H.M."/>
            <person name="McCann A."/>
            <person name="Guo C."/>
            <person name="Argimon S."/>
            <person name="Zhang W."/>
            <person name="Yang X."/>
            <person name="Jeffery I.B."/>
            <person name="Cooney J.C."/>
            <person name="Kagawa T.F."/>
            <person name="Liu W."/>
            <person name="Song Y."/>
            <person name="Salvetti E."/>
            <person name="Wrobel A."/>
            <person name="Rasinkangas P."/>
            <person name="Parkhill J."/>
            <person name="Rea M.C."/>
            <person name="O'Sullivan O."/>
            <person name="Ritari J."/>
            <person name="Douillard F.P."/>
            <person name="Paul Ross R."/>
            <person name="Yang R."/>
            <person name="Briner A.E."/>
            <person name="Felis G.E."/>
            <person name="de Vos W.M."/>
            <person name="Barrangou R."/>
            <person name="Klaenhammer T.R."/>
            <person name="Caufield P.W."/>
            <person name="Cui Y."/>
            <person name="Zhang H."/>
            <person name="O'Toole P.W."/>
        </authorList>
    </citation>
    <scope>NUCLEOTIDE SEQUENCE [LARGE SCALE GENOMIC DNA]</scope>
    <source>
        <strain evidence="1 2">DSM 15833</strain>
    </source>
</reference>
<accession>A0A0R1T5L5</accession>